<accession>C0N7I2</accession>
<dbReference type="Gene3D" id="2.160.20.10">
    <property type="entry name" value="Single-stranded right-handed beta-helix, Pectin lyase-like"/>
    <property type="match status" value="1"/>
</dbReference>
<dbReference type="InterPro" id="IPR015919">
    <property type="entry name" value="Cadherin-like_sf"/>
</dbReference>
<keyword evidence="4" id="KW-1185">Reference proteome</keyword>
<dbReference type="GO" id="GO:0005509">
    <property type="term" value="F:calcium ion binding"/>
    <property type="evidence" value="ECO:0007669"/>
    <property type="project" value="InterPro"/>
</dbReference>
<dbReference type="InterPro" id="IPR008638">
    <property type="entry name" value="FhaB/CdiA-like_TPS"/>
</dbReference>
<feature type="region of interest" description="Disordered" evidence="1">
    <location>
        <begin position="1382"/>
        <end position="1416"/>
    </location>
</feature>
<dbReference type="NCBIfam" id="TIGR01901">
    <property type="entry name" value="adhes_NPXG"/>
    <property type="match status" value="1"/>
</dbReference>
<feature type="region of interest" description="Disordered" evidence="1">
    <location>
        <begin position="1630"/>
        <end position="1668"/>
    </location>
</feature>
<dbReference type="InterPro" id="IPR013783">
    <property type="entry name" value="Ig-like_fold"/>
</dbReference>
<dbReference type="InterPro" id="IPR025157">
    <property type="entry name" value="Hemagglutinin_rpt"/>
</dbReference>
<organism evidence="3 4">
    <name type="scientific">Methylophaga thiooxydans DMS010</name>
    <dbReference type="NCBI Taxonomy" id="637616"/>
    <lineage>
        <taxon>Bacteria</taxon>
        <taxon>Pseudomonadati</taxon>
        <taxon>Pseudomonadota</taxon>
        <taxon>Gammaproteobacteria</taxon>
        <taxon>Thiotrichales</taxon>
        <taxon>Piscirickettsiaceae</taxon>
        <taxon>Methylophaga</taxon>
    </lineage>
</organism>
<sequence>MKRASLNHVYKLIWNEQLSAFVAVSELAGARGKSARLRHALVSASLLSFSAVLHAGGVVVAPGSGSTDVYNAPNGVPVVDINKANTAGLSHNKFTDYNVNANGLILNNANSSQITRQSQLAGQILSNTNLSSEARVILNEVVAPNRSTLAGYTEVVGRQADVIVANPYGITCNGCGFINTDRVTLTTGQPNINGSGQLSGFTVNQGDILFDGSGLDATAQSYFNIVSRSATINAQINAKDLSITSGANEWDYASGSASSIDAVEVAPSYAVDSTALGGMYANRIHIKATDAGVGVRMRGDMAATASSFTMDVAGNIVMTNTVSAETSLTINSDSAELQAIALNDANISARSDITLTADNGTIELEGGSLYAEQNLTISAAKLNDSKTNTVADDNNVRFAQHTLTHSLSGTMTSGGTVWTSAGDINSTAGSYVFAADSSTIQASDSVSLTATSGDISLDDTVVTATNINLTSQTGNISTSNGASQGIQSDGGTLSLNAAGTVTNNGKIIADNGQISITAGALDNQGTVRADTGIQATLGSLTNGRSGNFNAFIYAGTQAANSSLLSSSGAVNNYGHIHSDGTLTVSGNSLFNSTTGALSSNNVLNLTANNADISNYGAIFANNALALNASNGAVINRPATGEIYSYGTLNINAGSFYNYHIINSSGVSNINTSSVFWNGVSTDLSNYKALNLCQVVGALTDCRWSANRDPDQPETFYIRKASDERNQFRVTTTFYRVQEYFTIDTSFFKPQLISGSNLTINYGAGSFTNNAGLISTAGNLHVTGSGTFTNQELFIEDLEYTGKRLFEQYPGGTNYWYPVNYAQWSNPPGSRVQAYLGDGTPYTIPDFDGSNRRNWVFNNVWTEAASDADAEQNSVKVRTGSFGVIQRVNAGIYVGGTLSGRVGPANNLGAPSAASPSNVTAPNTGTFTAPLPTNPNGVFVVSQNPQSGYLVETNPRFVNGNALGSDFLLDRLGLDVDQIGLRLGDAAYENFLIRQQLINETGNNIVNGYSSEIAMIGDMYESAATQQSQLGLVFGEALTGEQVANLDSDIVWMVETEINGQKALKPVVYLSQTTKDAVLNGATITAQNIDLEVESLDNIGGSINADESLKLTSEGDINNRSGNISGTDVELTSTQGSINNETLAVTRGDNMNASTEIGKTAGITASGDLSLNAARDITITGAEVKAGGDASLSAGNDITVDTIVDKTTRSSSTFYSTGGFAKGSNTLITTTTTTETNIGSQVSSGGDLNLSSGNNTTIAGSQANVGGDLNVNAGGNFNVLARQDKEITQTEITKSGMGVGGGLYGKQKTTIDTFKGTNVGSDIQVGGNLSVDAGNNMVQQGSDMTVAGSGDINTGNDVLILDGLDEEWSRSVTVTSTMFSFDKAGSSNSGSQTSSDSDGGVKTANAGASGNAGATGGAEFNVAKTTVDVIEQGKKTSVASNLSFGEGVSVNAGGDVVLQGSNLNAGDDVTLNAENVEVLAGRNESFVSRTTTTSKAGVFLDGDVSAMGNAMAQATGMSANAKAGSEGKGEANGVATFGNREEVSQQTTQTLTHTKSNLKAGGNLTINAEKDAVFQGADVEAGNNIDIDATNIINIAAEDKTVTTSSYSQTTTGTYVDGNLGLGAGLGALASPTSGGAKAEATAQGSSSAGLRRATNSTYQEQGSTTNQVNTFKAGGNINRNADETLLDQGTQLEAGNNIVQSANKIIEQAVTDKEWSISTSESTDARVGAYVGGEGKVGSGAQKSTIGKSAGNDGERDASAGARAQLKMAETSEFSSSEKAVTSSYKAGGSITSTSQEETVLIGTQMEAGENITLNAKSLDYQAARDTKTDTKGSVQLEAEGKAAMIGGVGGILSGKYADGDESKFESNAVVGGLKSGGNLTINTTDDATFEGVQMEAGQNVTIGSEKGNVNFNSAKDIKTENKDARSIEVELAASKKDGASGKFKGSIETGEKLDVTNTGTSIKSGNNISITSGNDVNFEGSQIEAGNNIDVTAENNINLLEARDISQENSRSVSVEASASKTDQEGTVNLGLTDIDQQQGQVTQIKSGGNTSLNADTIVNQETKLDEDASLNGKVINIAKTDVDKGYVVEVDAGAEKHKDGGDNDSSTQSANTDDSNKGTSQTQDDTATNTQVTVNNPAVTDNQRSISLPDNRDTSQSLELTSDNGQPAPDWVKVDATTGEINATPPTDFTGKLDVVVKIPLNDGTFMEKTISIEQ</sequence>
<name>C0N7I2_9GAMM</name>
<dbReference type="Pfam" id="PF13018">
    <property type="entry name" value="ESPR"/>
    <property type="match status" value="1"/>
</dbReference>
<dbReference type="Gene3D" id="2.60.40.10">
    <property type="entry name" value="Immunoglobulins"/>
    <property type="match status" value="1"/>
</dbReference>
<evidence type="ECO:0000256" key="1">
    <source>
        <dbReference type="SAM" id="MobiDB-lite"/>
    </source>
</evidence>
<dbReference type="SUPFAM" id="SSF51126">
    <property type="entry name" value="Pectin lyase-like"/>
    <property type="match status" value="1"/>
</dbReference>
<dbReference type="InterPro" id="IPR011050">
    <property type="entry name" value="Pectin_lyase_fold/virulence"/>
</dbReference>
<dbReference type="OrthoDB" id="2664633at2"/>
<dbReference type="HOGENOM" id="CLU_231028_0_0_6"/>
<dbReference type="Proteomes" id="UP000004679">
    <property type="component" value="Unassembled WGS sequence"/>
</dbReference>
<dbReference type="InterPro" id="IPR012334">
    <property type="entry name" value="Pectin_lyas_fold"/>
</dbReference>
<evidence type="ECO:0000313" key="3">
    <source>
        <dbReference type="EMBL" id="EEF79224.1"/>
    </source>
</evidence>
<dbReference type="GO" id="GO:0016020">
    <property type="term" value="C:membrane"/>
    <property type="evidence" value="ECO:0007669"/>
    <property type="project" value="InterPro"/>
</dbReference>
<dbReference type="InterPro" id="IPR010069">
    <property type="entry name" value="CdiA_FHA1_rpt"/>
</dbReference>
<dbReference type="InterPro" id="IPR024973">
    <property type="entry name" value="ESPR"/>
</dbReference>
<feature type="region of interest" description="Disordered" evidence="1">
    <location>
        <begin position="2096"/>
        <end position="2171"/>
    </location>
</feature>
<dbReference type="SMART" id="SM00912">
    <property type="entry name" value="Haemagg_act"/>
    <property type="match status" value="1"/>
</dbReference>
<dbReference type="RefSeq" id="WP_008291307.1">
    <property type="nucleotide sequence ID" value="NZ_GG657899.1"/>
</dbReference>
<dbReference type="GO" id="GO:0003824">
    <property type="term" value="F:catalytic activity"/>
    <property type="evidence" value="ECO:0007669"/>
    <property type="project" value="UniProtKB-ARBA"/>
</dbReference>
<dbReference type="Pfam" id="PF13332">
    <property type="entry name" value="Fil_haemagg_2"/>
    <property type="match status" value="6"/>
</dbReference>
<dbReference type="EMBL" id="GG657899">
    <property type="protein sequence ID" value="EEF79224.1"/>
    <property type="molecule type" value="Genomic_DNA"/>
</dbReference>
<protein>
    <submittedName>
        <fullName evidence="3">Hemagglutination activity domain protein</fullName>
    </submittedName>
</protein>
<reference evidence="3 4" key="1">
    <citation type="journal article" date="2011" name="J. Bacteriol.">
        <title>Draft genome sequence of the chemolithoheterotrophic, halophilic methylotroph Methylophaga thiooxydans DMS010.</title>
        <authorList>
            <person name="Boden R."/>
            <person name="Ferriera S."/>
            <person name="Johnson J."/>
            <person name="Kelly D.P."/>
            <person name="Murrell J.C."/>
            <person name="Schafer H."/>
        </authorList>
    </citation>
    <scope>NUCLEOTIDE SEQUENCE [LARGE SCALE GENOMIC DNA]</scope>
    <source>
        <strain evidence="3 4">DMS010</strain>
    </source>
</reference>
<dbReference type="SUPFAM" id="SSF49313">
    <property type="entry name" value="Cadherin-like"/>
    <property type="match status" value="1"/>
</dbReference>
<feature type="region of interest" description="Disordered" evidence="1">
    <location>
        <begin position="1732"/>
        <end position="1778"/>
    </location>
</feature>
<feature type="compositionally biased region" description="Polar residues" evidence="1">
    <location>
        <begin position="1642"/>
        <end position="1668"/>
    </location>
</feature>
<proteinExistence type="predicted"/>
<feature type="domain" description="Filamentous haemagglutinin FhaB/tRNA nuclease CdiA-like TPS" evidence="2">
    <location>
        <begin position="73"/>
        <end position="195"/>
    </location>
</feature>
<feature type="compositionally biased region" description="Polar residues" evidence="1">
    <location>
        <begin position="2105"/>
        <end position="2167"/>
    </location>
</feature>
<dbReference type="Pfam" id="PF05860">
    <property type="entry name" value="TPS"/>
    <property type="match status" value="1"/>
</dbReference>
<feature type="compositionally biased region" description="Low complexity" evidence="1">
    <location>
        <begin position="1384"/>
        <end position="1411"/>
    </location>
</feature>
<evidence type="ECO:0000313" key="4">
    <source>
        <dbReference type="Proteomes" id="UP000004679"/>
    </source>
</evidence>
<gene>
    <name evidence="3" type="ORF">MDMS009_1811</name>
</gene>
<dbReference type="NCBIfam" id="TIGR01731">
    <property type="entry name" value="fil_hemag_20aa"/>
    <property type="match status" value="3"/>
</dbReference>
<evidence type="ECO:0000259" key="2">
    <source>
        <dbReference type="SMART" id="SM00912"/>
    </source>
</evidence>